<comment type="caution">
    <text evidence="3">The sequence shown here is derived from an EMBL/GenBank/DDBJ whole genome shotgun (WGS) entry which is preliminary data.</text>
</comment>
<evidence type="ECO:0000313" key="4">
    <source>
        <dbReference type="Proteomes" id="UP000282759"/>
    </source>
</evidence>
<feature type="chain" id="PRO_5019206815" evidence="1">
    <location>
        <begin position="26"/>
        <end position="400"/>
    </location>
</feature>
<sequence>MKLIKLIKQALGAMLLMLVAHSSFAEGITFQENKTWKELLTMAKKEHKILFLDAYTTWCGPCKYLQRNVFTHGDVATYYNANFINAAIDMEKGEGPTIAENFGVTAYPTLFFIDGDGKLLHKSVGALEAPELIALGKEAVDPAKQYYTVKAKAAAGQLSASALAAWAAKAEQMEDKDVEKIITDYVNNPAHNWLSKDVLTLVFDYGGAIPDEKMAYLLKNKAQVKTLMQWTDEDFDAEFKRKATLLAFDKASKGETLDFDIYKSTLTKYIPKEAELETRKVKVKYAFINKKNENGVKEFISLVNDGTALNLKIYDVASIVIDNAEGIAPEEQSTALIDKIKAYKLIADDAGKEYYRNFALMVLYYYKEDKDTAKQYAEKIKADPDAPENLTNVADKVING</sequence>
<dbReference type="Proteomes" id="UP000282759">
    <property type="component" value="Unassembled WGS sequence"/>
</dbReference>
<protein>
    <submittedName>
        <fullName evidence="3">Thioredoxin family protein</fullName>
    </submittedName>
</protein>
<dbReference type="RefSeq" id="WP_127706089.1">
    <property type="nucleotide sequence ID" value="NZ_SACK01000006.1"/>
</dbReference>
<dbReference type="Gene3D" id="3.40.30.10">
    <property type="entry name" value="Glutaredoxin"/>
    <property type="match status" value="1"/>
</dbReference>
<proteinExistence type="predicted"/>
<dbReference type="CDD" id="cd02947">
    <property type="entry name" value="TRX_family"/>
    <property type="match status" value="1"/>
</dbReference>
<dbReference type="EMBL" id="SACK01000006">
    <property type="protein sequence ID" value="RVU00132.1"/>
    <property type="molecule type" value="Genomic_DNA"/>
</dbReference>
<dbReference type="SUPFAM" id="SSF52833">
    <property type="entry name" value="Thioredoxin-like"/>
    <property type="match status" value="1"/>
</dbReference>
<dbReference type="AlphaFoldDB" id="A0A437MR77"/>
<gene>
    <name evidence="3" type="ORF">EOD41_14325</name>
</gene>
<feature type="signal peptide" evidence="1">
    <location>
        <begin position="1"/>
        <end position="25"/>
    </location>
</feature>
<evidence type="ECO:0000259" key="2">
    <source>
        <dbReference type="PROSITE" id="PS51352"/>
    </source>
</evidence>
<accession>A0A437MR77</accession>
<dbReference type="OrthoDB" id="120730at2"/>
<dbReference type="InterPro" id="IPR013766">
    <property type="entry name" value="Thioredoxin_domain"/>
</dbReference>
<evidence type="ECO:0000256" key="1">
    <source>
        <dbReference type="SAM" id="SignalP"/>
    </source>
</evidence>
<keyword evidence="4" id="KW-1185">Reference proteome</keyword>
<dbReference type="Pfam" id="PF13098">
    <property type="entry name" value="Thioredoxin_2"/>
    <property type="match status" value="1"/>
</dbReference>
<evidence type="ECO:0000313" key="3">
    <source>
        <dbReference type="EMBL" id="RVU00132.1"/>
    </source>
</evidence>
<dbReference type="PROSITE" id="PS51352">
    <property type="entry name" value="THIOREDOXIN_2"/>
    <property type="match status" value="1"/>
</dbReference>
<organism evidence="3 4">
    <name type="scientific">Mucilaginibacter limnophilus</name>
    <dbReference type="NCBI Taxonomy" id="1932778"/>
    <lineage>
        <taxon>Bacteria</taxon>
        <taxon>Pseudomonadati</taxon>
        <taxon>Bacteroidota</taxon>
        <taxon>Sphingobacteriia</taxon>
        <taxon>Sphingobacteriales</taxon>
        <taxon>Sphingobacteriaceae</taxon>
        <taxon>Mucilaginibacter</taxon>
    </lineage>
</organism>
<dbReference type="InterPro" id="IPR012336">
    <property type="entry name" value="Thioredoxin-like_fold"/>
</dbReference>
<feature type="domain" description="Thioredoxin" evidence="2">
    <location>
        <begin position="14"/>
        <end position="145"/>
    </location>
</feature>
<keyword evidence="1" id="KW-0732">Signal</keyword>
<name>A0A437MR77_9SPHI</name>
<dbReference type="InterPro" id="IPR036249">
    <property type="entry name" value="Thioredoxin-like_sf"/>
</dbReference>
<reference evidence="3 4" key="1">
    <citation type="submission" date="2019-01" db="EMBL/GenBank/DDBJ databases">
        <authorList>
            <person name="Chen W.-M."/>
        </authorList>
    </citation>
    <scope>NUCLEOTIDE SEQUENCE [LARGE SCALE GENOMIC DNA]</scope>
    <source>
        <strain evidence="3 4">YBJ-36</strain>
    </source>
</reference>